<dbReference type="Proteomes" id="UP000664382">
    <property type="component" value="Unassembled WGS sequence"/>
</dbReference>
<dbReference type="AlphaFoldDB" id="A0A939MIH6"/>
<organism evidence="2 3">
    <name type="scientific">Leucobacter weissii</name>
    <dbReference type="NCBI Taxonomy" id="1983706"/>
    <lineage>
        <taxon>Bacteria</taxon>
        <taxon>Bacillati</taxon>
        <taxon>Actinomycetota</taxon>
        <taxon>Actinomycetes</taxon>
        <taxon>Micrococcales</taxon>
        <taxon>Microbacteriaceae</taxon>
        <taxon>Leucobacter</taxon>
    </lineage>
</organism>
<dbReference type="PANTHER" id="PTHR34821">
    <property type="entry name" value="INNER MEMBRANE PROTEIN YDCZ"/>
    <property type="match status" value="1"/>
</dbReference>
<dbReference type="EMBL" id="JAGDYM010000006">
    <property type="protein sequence ID" value="MBO1901544.1"/>
    <property type="molecule type" value="Genomic_DNA"/>
</dbReference>
<feature type="transmembrane region" description="Helical" evidence="1">
    <location>
        <begin position="200"/>
        <end position="224"/>
    </location>
</feature>
<keyword evidence="1" id="KW-0472">Membrane</keyword>
<gene>
    <name evidence="2" type="ORF">J4H92_06220</name>
</gene>
<evidence type="ECO:0000313" key="2">
    <source>
        <dbReference type="EMBL" id="MBO1901544.1"/>
    </source>
</evidence>
<accession>A0A939MIH6</accession>
<proteinExistence type="predicted"/>
<dbReference type="Pfam" id="PF04657">
    <property type="entry name" value="DMT_YdcZ"/>
    <property type="match status" value="2"/>
</dbReference>
<feature type="transmembrane region" description="Helical" evidence="1">
    <location>
        <begin position="260"/>
        <end position="278"/>
    </location>
</feature>
<evidence type="ECO:0000256" key="1">
    <source>
        <dbReference type="SAM" id="Phobius"/>
    </source>
</evidence>
<reference evidence="2" key="1">
    <citation type="submission" date="2021-03" db="EMBL/GenBank/DDBJ databases">
        <title>Leucobacter chromiisoli sp. nov., isolated from chromium-containing soil of chemical plant.</title>
        <authorList>
            <person name="Xu Z."/>
        </authorList>
    </citation>
    <scope>NUCLEOTIDE SEQUENCE</scope>
    <source>
        <strain evidence="2">S27</strain>
    </source>
</reference>
<feature type="transmembrane region" description="Helical" evidence="1">
    <location>
        <begin position="236"/>
        <end position="255"/>
    </location>
</feature>
<comment type="caution">
    <text evidence="2">The sequence shown here is derived from an EMBL/GenBank/DDBJ whole genome shotgun (WGS) entry which is preliminary data.</text>
</comment>
<feature type="transmembrane region" description="Helical" evidence="1">
    <location>
        <begin position="82"/>
        <end position="103"/>
    </location>
</feature>
<feature type="transmembrane region" description="Helical" evidence="1">
    <location>
        <begin position="290"/>
        <end position="308"/>
    </location>
</feature>
<dbReference type="RefSeq" id="WP_208097248.1">
    <property type="nucleotide sequence ID" value="NZ_JAGDYM010000006.1"/>
</dbReference>
<keyword evidence="1" id="KW-0812">Transmembrane</keyword>
<dbReference type="PANTHER" id="PTHR34821:SF2">
    <property type="entry name" value="INNER MEMBRANE PROTEIN YDCZ"/>
    <property type="match status" value="1"/>
</dbReference>
<feature type="transmembrane region" description="Helical" evidence="1">
    <location>
        <begin position="167"/>
        <end position="188"/>
    </location>
</feature>
<keyword evidence="1" id="KW-1133">Transmembrane helix</keyword>
<dbReference type="InterPro" id="IPR006750">
    <property type="entry name" value="YdcZ"/>
</dbReference>
<name>A0A939MIH6_9MICO</name>
<keyword evidence="3" id="KW-1185">Reference proteome</keyword>
<dbReference type="GO" id="GO:0005886">
    <property type="term" value="C:plasma membrane"/>
    <property type="evidence" value="ECO:0007669"/>
    <property type="project" value="TreeGrafter"/>
</dbReference>
<evidence type="ECO:0000313" key="3">
    <source>
        <dbReference type="Proteomes" id="UP000664382"/>
    </source>
</evidence>
<feature type="transmembrane region" description="Helical" evidence="1">
    <location>
        <begin position="42"/>
        <end position="61"/>
    </location>
</feature>
<protein>
    <submittedName>
        <fullName evidence="2">DMT family transporter</fullName>
    </submittedName>
</protein>
<feature type="transmembrane region" description="Helical" evidence="1">
    <location>
        <begin position="12"/>
        <end position="30"/>
    </location>
</feature>
<feature type="transmembrane region" description="Helical" evidence="1">
    <location>
        <begin position="109"/>
        <end position="132"/>
    </location>
</feature>
<feature type="transmembrane region" description="Helical" evidence="1">
    <location>
        <begin position="144"/>
        <end position="161"/>
    </location>
</feature>
<sequence>MTNTPTPLRSASVVLGTTVLGGLIAVQSRINGAFGLQTGDSYLTALFNFASGLLILCAFALPAPRVRRGIATVASRIRSRELPSWMLIGGPLGAFFSFNQAALTPLVGVASFTVGVVCGLVIGGLLVDRGGLGPAGRMGLTRRRLLGAVLVLIGAVLASLPELRPGSASLLLVVPLLVGAGSALQSALNGRIAVAGSSIAAASFFNFLTGTLLLAVAAGASVLIRGVPAQWPESPLLYSAGVIGVVVIAGIALLVRFGGVLLVGMSNVAGQLIGSVLVDALVPLGAGPSAPLLAGTAVTLVAVIVAALPRRRGSGPDRPRRRPRRT</sequence>